<dbReference type="InterPro" id="IPR011711">
    <property type="entry name" value="GntR_C"/>
</dbReference>
<dbReference type="InterPro" id="IPR036390">
    <property type="entry name" value="WH_DNA-bd_sf"/>
</dbReference>
<dbReference type="SMART" id="SM00895">
    <property type="entry name" value="FCD"/>
    <property type="match status" value="1"/>
</dbReference>
<dbReference type="Pfam" id="PF07729">
    <property type="entry name" value="FCD"/>
    <property type="match status" value="1"/>
</dbReference>
<dbReference type="Gene3D" id="1.20.120.530">
    <property type="entry name" value="GntR ligand-binding domain-like"/>
    <property type="match status" value="1"/>
</dbReference>
<dbReference type="InterPro" id="IPR008920">
    <property type="entry name" value="TF_FadR/GntR_C"/>
</dbReference>
<dbReference type="PANTHER" id="PTHR43537">
    <property type="entry name" value="TRANSCRIPTIONAL REGULATOR, GNTR FAMILY"/>
    <property type="match status" value="1"/>
</dbReference>
<comment type="caution">
    <text evidence="5">The sequence shown here is derived from an EMBL/GenBank/DDBJ whole genome shotgun (WGS) entry which is preliminary data.</text>
</comment>
<dbReference type="EMBL" id="JBHSIM010000060">
    <property type="protein sequence ID" value="MFC4836345.1"/>
    <property type="molecule type" value="Genomic_DNA"/>
</dbReference>
<keyword evidence="1" id="KW-0805">Transcription regulation</keyword>
<evidence type="ECO:0000313" key="6">
    <source>
        <dbReference type="Proteomes" id="UP001595909"/>
    </source>
</evidence>
<dbReference type="Gene3D" id="1.10.10.10">
    <property type="entry name" value="Winged helix-like DNA-binding domain superfamily/Winged helix DNA-binding domain"/>
    <property type="match status" value="1"/>
</dbReference>
<reference evidence="6" key="1">
    <citation type="journal article" date="2019" name="Int. J. Syst. Evol. Microbiol.">
        <title>The Global Catalogue of Microorganisms (GCM) 10K type strain sequencing project: providing services to taxonomists for standard genome sequencing and annotation.</title>
        <authorList>
            <consortium name="The Broad Institute Genomics Platform"/>
            <consortium name="The Broad Institute Genome Sequencing Center for Infectious Disease"/>
            <person name="Wu L."/>
            <person name="Ma J."/>
        </authorList>
    </citation>
    <scope>NUCLEOTIDE SEQUENCE [LARGE SCALE GENOMIC DNA]</scope>
    <source>
        <strain evidence="6">CCUG 50347</strain>
    </source>
</reference>
<accession>A0ABV9RVU2</accession>
<organism evidence="5 6">
    <name type="scientific">Actinomycetospora chibensis</name>
    <dbReference type="NCBI Taxonomy" id="663606"/>
    <lineage>
        <taxon>Bacteria</taxon>
        <taxon>Bacillati</taxon>
        <taxon>Actinomycetota</taxon>
        <taxon>Actinomycetes</taxon>
        <taxon>Pseudonocardiales</taxon>
        <taxon>Pseudonocardiaceae</taxon>
        <taxon>Actinomycetospora</taxon>
    </lineage>
</organism>
<dbReference type="SUPFAM" id="SSF48008">
    <property type="entry name" value="GntR ligand-binding domain-like"/>
    <property type="match status" value="1"/>
</dbReference>
<dbReference type="PROSITE" id="PS50949">
    <property type="entry name" value="HTH_GNTR"/>
    <property type="match status" value="1"/>
</dbReference>
<evidence type="ECO:0000313" key="5">
    <source>
        <dbReference type="EMBL" id="MFC4836345.1"/>
    </source>
</evidence>
<dbReference type="Proteomes" id="UP001595909">
    <property type="component" value="Unassembled WGS sequence"/>
</dbReference>
<sequence>MAAPQEGVGSAPVVTRLRALLDEAVAAGALSTGSKIPTERALSTTLQASRAAVRAALGELERDGRITRHVGRGTFLTELEAEPGLPPAARGPLQTSPAEIMATRLVLEPEIAALAARHATPADLEHIEHCLRRGNATATYEEFEAWDSALHRAVAAAAHNGLLLRLFDTMNAARDLPVWGSIKRRSASPERRRGYEQCHAEIVTALTERDADAAREHMRRHLVDVRTNLLGQH</sequence>
<evidence type="ECO:0000256" key="1">
    <source>
        <dbReference type="ARBA" id="ARBA00023015"/>
    </source>
</evidence>
<evidence type="ECO:0000256" key="2">
    <source>
        <dbReference type="ARBA" id="ARBA00023125"/>
    </source>
</evidence>
<dbReference type="InterPro" id="IPR036388">
    <property type="entry name" value="WH-like_DNA-bd_sf"/>
</dbReference>
<dbReference type="Pfam" id="PF00392">
    <property type="entry name" value="GntR"/>
    <property type="match status" value="1"/>
</dbReference>
<evidence type="ECO:0000259" key="4">
    <source>
        <dbReference type="PROSITE" id="PS50949"/>
    </source>
</evidence>
<dbReference type="CDD" id="cd07377">
    <property type="entry name" value="WHTH_GntR"/>
    <property type="match status" value="1"/>
</dbReference>
<dbReference type="RefSeq" id="WP_274188464.1">
    <property type="nucleotide sequence ID" value="NZ_BAABHN010000060.1"/>
</dbReference>
<keyword evidence="2" id="KW-0238">DNA-binding</keyword>
<name>A0ABV9RVU2_9PSEU</name>
<protein>
    <submittedName>
        <fullName evidence="5">FadR/GntR family transcriptional regulator</fullName>
    </submittedName>
</protein>
<evidence type="ECO:0000256" key="3">
    <source>
        <dbReference type="ARBA" id="ARBA00023163"/>
    </source>
</evidence>
<gene>
    <name evidence="5" type="ORF">ACFPEL_28330</name>
</gene>
<feature type="domain" description="HTH gntR-type" evidence="4">
    <location>
        <begin position="11"/>
        <end position="79"/>
    </location>
</feature>
<dbReference type="InterPro" id="IPR000524">
    <property type="entry name" value="Tscrpt_reg_HTH_GntR"/>
</dbReference>
<dbReference type="PANTHER" id="PTHR43537:SF5">
    <property type="entry name" value="UXU OPERON TRANSCRIPTIONAL REGULATOR"/>
    <property type="match status" value="1"/>
</dbReference>
<keyword evidence="6" id="KW-1185">Reference proteome</keyword>
<dbReference type="SMART" id="SM00345">
    <property type="entry name" value="HTH_GNTR"/>
    <property type="match status" value="1"/>
</dbReference>
<dbReference type="SUPFAM" id="SSF46785">
    <property type="entry name" value="Winged helix' DNA-binding domain"/>
    <property type="match status" value="1"/>
</dbReference>
<keyword evidence="3" id="KW-0804">Transcription</keyword>
<proteinExistence type="predicted"/>
<dbReference type="PRINTS" id="PR00035">
    <property type="entry name" value="HTHGNTR"/>
</dbReference>